<accession>A0A5E4PHF7</accession>
<evidence type="ECO:0000256" key="1">
    <source>
        <dbReference type="SAM" id="Phobius"/>
    </source>
</evidence>
<dbReference type="Proteomes" id="UP000324194">
    <property type="component" value="Chromosome 1"/>
</dbReference>
<gene>
    <name evidence="2" type="ORF">AQUSIP_17520</name>
</gene>
<feature type="transmembrane region" description="Helical" evidence="1">
    <location>
        <begin position="77"/>
        <end position="99"/>
    </location>
</feature>
<protein>
    <submittedName>
        <fullName evidence="2">Uncharacterized protein</fullName>
    </submittedName>
</protein>
<reference evidence="2 3" key="1">
    <citation type="submission" date="2019-08" db="EMBL/GenBank/DDBJ databases">
        <authorList>
            <person name="Guy L."/>
        </authorList>
    </citation>
    <scope>NUCLEOTIDE SEQUENCE [LARGE SCALE GENOMIC DNA]</scope>
    <source>
        <strain evidence="2 3">SGT-108</strain>
    </source>
</reference>
<name>A0A5E4PHF7_9COXI</name>
<sequence>MKASDEDNHNLVPWKLYLTITAESLLAFYIATFCIAVYYTHRGSGWIFQGVILGILYLFVLFVCARRVIQSLPLAALMLIIPLAPLIALTIVISLIPVLQYL</sequence>
<keyword evidence="1" id="KW-0472">Membrane</keyword>
<dbReference type="KEGG" id="asip:AQUSIP_17520"/>
<keyword evidence="3" id="KW-1185">Reference proteome</keyword>
<dbReference type="RefSeq" id="WP_148339732.1">
    <property type="nucleotide sequence ID" value="NZ_LR699119.1"/>
</dbReference>
<proteinExistence type="predicted"/>
<dbReference type="OrthoDB" id="9992522at2"/>
<keyword evidence="1" id="KW-1133">Transmembrane helix</keyword>
<evidence type="ECO:0000313" key="2">
    <source>
        <dbReference type="EMBL" id="VVC76439.1"/>
    </source>
</evidence>
<feature type="transmembrane region" description="Helical" evidence="1">
    <location>
        <begin position="46"/>
        <end position="65"/>
    </location>
</feature>
<dbReference type="AlphaFoldDB" id="A0A5E4PHF7"/>
<organism evidence="2 3">
    <name type="scientific">Aquicella siphonis</name>
    <dbReference type="NCBI Taxonomy" id="254247"/>
    <lineage>
        <taxon>Bacteria</taxon>
        <taxon>Pseudomonadati</taxon>
        <taxon>Pseudomonadota</taxon>
        <taxon>Gammaproteobacteria</taxon>
        <taxon>Legionellales</taxon>
        <taxon>Coxiellaceae</taxon>
        <taxon>Aquicella</taxon>
    </lineage>
</organism>
<dbReference type="EMBL" id="LR699119">
    <property type="protein sequence ID" value="VVC76439.1"/>
    <property type="molecule type" value="Genomic_DNA"/>
</dbReference>
<keyword evidence="1" id="KW-0812">Transmembrane</keyword>
<feature type="transmembrane region" description="Helical" evidence="1">
    <location>
        <begin position="16"/>
        <end position="40"/>
    </location>
</feature>
<evidence type="ECO:0000313" key="3">
    <source>
        <dbReference type="Proteomes" id="UP000324194"/>
    </source>
</evidence>